<feature type="compositionally biased region" description="Polar residues" evidence="1">
    <location>
        <begin position="194"/>
        <end position="208"/>
    </location>
</feature>
<evidence type="ECO:0000256" key="1">
    <source>
        <dbReference type="SAM" id="MobiDB-lite"/>
    </source>
</evidence>
<evidence type="ECO:0000313" key="2">
    <source>
        <dbReference type="EMBL" id="CDR48897.1"/>
    </source>
</evidence>
<dbReference type="Gene3D" id="6.10.140.2220">
    <property type="match status" value="1"/>
</dbReference>
<sequence length="228" mass="24550">MTSLTARRCIVCDAEATKRCSSCAREGIDLFFCSLEHFAEVWSGHKPYCGKDSSFLSQPLEQEIAVARALCGVPLQTTVVKHLVQVVWGASKADYQSLDGLRLRQSMKAIWGFDPVQTELGASDVDDEGSFPCELEKLQVSLRRVSSTTSKHSVRTSLTLSRSETFSSPASGPSNLALHRFQLSGAPSATFASSKASCSSLPQPNGSKPGTRLANRLLTRRTSSGGSC</sequence>
<reference evidence="2" key="1">
    <citation type="journal article" date="2014" name="Genome Announc.">
        <title>Draft genome sequence of Rhodosporidium toruloides CECT1137, an oleaginous yeast of biotechnological interest.</title>
        <authorList>
            <person name="Morin N."/>
            <person name="Calcas X."/>
            <person name="Devillers H."/>
            <person name="Durrens P."/>
            <person name="Sherman D.J."/>
            <person name="Nicaud J.-M."/>
            <person name="Neuveglise C."/>
        </authorList>
    </citation>
    <scope>NUCLEOTIDE SEQUENCE</scope>
    <source>
        <strain evidence="2">CECT1137</strain>
    </source>
</reference>
<dbReference type="SUPFAM" id="SSF144232">
    <property type="entry name" value="HIT/MYND zinc finger-like"/>
    <property type="match status" value="1"/>
</dbReference>
<dbReference type="AlphaFoldDB" id="A0A061BP96"/>
<dbReference type="EMBL" id="LK052956">
    <property type="protein sequence ID" value="CDR48897.1"/>
    <property type="molecule type" value="Genomic_DNA"/>
</dbReference>
<dbReference type="OrthoDB" id="432970at2759"/>
<feature type="region of interest" description="Disordered" evidence="1">
    <location>
        <begin position="194"/>
        <end position="213"/>
    </location>
</feature>
<accession>A0A061BP96</accession>
<organism evidence="2">
    <name type="scientific">Rhodotorula toruloides</name>
    <name type="common">Yeast</name>
    <name type="synonym">Rhodosporidium toruloides</name>
    <dbReference type="NCBI Taxonomy" id="5286"/>
    <lineage>
        <taxon>Eukaryota</taxon>
        <taxon>Fungi</taxon>
        <taxon>Dikarya</taxon>
        <taxon>Basidiomycota</taxon>
        <taxon>Pucciniomycotina</taxon>
        <taxon>Microbotryomycetes</taxon>
        <taxon>Sporidiobolales</taxon>
        <taxon>Sporidiobolaceae</taxon>
        <taxon>Rhodotorula</taxon>
    </lineage>
</organism>
<protein>
    <submittedName>
        <fullName evidence="2">RHTO0S21e01222g1_1</fullName>
    </submittedName>
</protein>
<gene>
    <name evidence="2" type="ORF">RHTO0S_21e01222g</name>
</gene>
<proteinExistence type="predicted"/>
<name>A0A061BP96_RHOTO</name>